<dbReference type="Pfam" id="PF11276">
    <property type="entry name" value="DUF3078"/>
    <property type="match status" value="1"/>
</dbReference>
<protein>
    <submittedName>
        <fullName evidence="2">DUF3078 domain-containing protein</fullName>
    </submittedName>
</protein>
<evidence type="ECO:0000313" key="2">
    <source>
        <dbReference type="EMBL" id="UOE38259.1"/>
    </source>
</evidence>
<dbReference type="Proteomes" id="UP000831068">
    <property type="component" value="Chromosome"/>
</dbReference>
<accession>A0ABY4BH88</accession>
<reference evidence="2 3" key="1">
    <citation type="submission" date="2022-03" db="EMBL/GenBank/DDBJ databases">
        <title>Chryseobacterium sp. isolated from the Andong Sikhe.</title>
        <authorList>
            <person name="Won M."/>
            <person name="Kim S.-J."/>
            <person name="Kwon S.-W."/>
        </authorList>
    </citation>
    <scope>NUCLEOTIDE SEQUENCE [LARGE SCALE GENOMIC DNA]</scope>
    <source>
        <strain evidence="2 3">ADR-1</strain>
    </source>
</reference>
<gene>
    <name evidence="2" type="ORF">MTP08_00340</name>
</gene>
<proteinExistence type="predicted"/>
<dbReference type="RefSeq" id="WP_243576566.1">
    <property type="nucleotide sequence ID" value="NZ_CP094529.1"/>
</dbReference>
<sequence length="310" mass="34816">MKKLFVFSILFFGLSTQAQVVINDSVAVDTIKKPRHWSINANNSVMFNQAAFSNWVGGGANNVGWLASANYNLVYEKGRNLWENIIIMNYGQNTTKGVGTRKTQDVLNISTNYGLQFSKSWYVSTGASLLSQFSGGFDDGNNPEANKISNFMAPGYVNAGIGITYRPSDNLTVTLRPINGRFTFVLDKDLQLAGNYGLKADGDFFLMQLGFLASAIYKVKLMENIEMTNTGSIFSNYLENPDHMVLSYNMLLKMKINKFVSSIVTLDLMYDHNQIQKTQLKQTLGIGFAYNLDNGVKRSNRKDSQWWQKK</sequence>
<organism evidence="2 3">
    <name type="scientific">Chryseobacterium oryzae</name>
    <dbReference type="NCBI Taxonomy" id="2929799"/>
    <lineage>
        <taxon>Bacteria</taxon>
        <taxon>Pseudomonadati</taxon>
        <taxon>Bacteroidota</taxon>
        <taxon>Flavobacteriia</taxon>
        <taxon>Flavobacteriales</taxon>
        <taxon>Weeksellaceae</taxon>
        <taxon>Chryseobacterium group</taxon>
        <taxon>Chryseobacterium</taxon>
    </lineage>
</organism>
<dbReference type="EMBL" id="CP094529">
    <property type="protein sequence ID" value="UOE38259.1"/>
    <property type="molecule type" value="Genomic_DNA"/>
</dbReference>
<keyword evidence="1" id="KW-0732">Signal</keyword>
<feature type="chain" id="PRO_5046525216" evidence="1">
    <location>
        <begin position="19"/>
        <end position="310"/>
    </location>
</feature>
<name>A0ABY4BH88_9FLAO</name>
<evidence type="ECO:0000313" key="3">
    <source>
        <dbReference type="Proteomes" id="UP000831068"/>
    </source>
</evidence>
<keyword evidence="3" id="KW-1185">Reference proteome</keyword>
<evidence type="ECO:0000256" key="1">
    <source>
        <dbReference type="SAM" id="SignalP"/>
    </source>
</evidence>
<feature type="signal peptide" evidence="1">
    <location>
        <begin position="1"/>
        <end position="18"/>
    </location>
</feature>
<dbReference type="InterPro" id="IPR021428">
    <property type="entry name" value="DUF3078"/>
</dbReference>